<dbReference type="RefSeq" id="WP_371755336.1">
    <property type="nucleotide sequence ID" value="NZ_JAYJLD010000030.1"/>
</dbReference>
<proteinExistence type="predicted"/>
<dbReference type="Gene3D" id="3.30.310.160">
    <property type="entry name" value="YycH protein, domain 2"/>
    <property type="match status" value="1"/>
</dbReference>
<dbReference type="Pfam" id="PF07435">
    <property type="entry name" value="YycH"/>
    <property type="match status" value="1"/>
</dbReference>
<dbReference type="InterPro" id="IPR042274">
    <property type="entry name" value="YycH/YycI_2"/>
</dbReference>
<keyword evidence="3" id="KW-1185">Reference proteome</keyword>
<name>A0ABU5ZLR7_9BACL</name>
<dbReference type="EMBL" id="JAYJLD010000030">
    <property type="protein sequence ID" value="MEB3103207.1"/>
    <property type="molecule type" value="Genomic_DNA"/>
</dbReference>
<accession>A0ABU5ZLR7</accession>
<feature type="domain" description="Regulatory protein YycH" evidence="1">
    <location>
        <begin position="3"/>
        <end position="425"/>
    </location>
</feature>
<protein>
    <submittedName>
        <fullName evidence="2">Two-component system activity regulator YycH</fullName>
    </submittedName>
</protein>
<organism evidence="2 3">
    <name type="scientific">Ferviditalea candida</name>
    <dbReference type="NCBI Taxonomy" id="3108399"/>
    <lineage>
        <taxon>Bacteria</taxon>
        <taxon>Bacillati</taxon>
        <taxon>Bacillota</taxon>
        <taxon>Bacilli</taxon>
        <taxon>Bacillales</taxon>
        <taxon>Paenibacillaceae</taxon>
        <taxon>Ferviditalea</taxon>
    </lineage>
</organism>
<evidence type="ECO:0000313" key="3">
    <source>
        <dbReference type="Proteomes" id="UP001310386"/>
    </source>
</evidence>
<sequence>MKENIKSVLLFALILFSLVQSYLLAYSTPHFESINQTEYIATQRIGTQEKAENLIYPAQLLLHFGDDTHTVFYPDATFYGLIYNILRERAFDGLRATNMHSVDWDLPRKNYKGIELRYLKGISLNMLHSIFSIKGDTLYDSQKINRIWIFIDGNQVVQTYFFDENQSTVYEISNTNITEKDVETFVGFGEYWKNSGNRYYTLDGSCYLPEKELDINQLRYSYTTISAEQMENSLFADPGITRNIQEKDGTQIYTDGKRGLQVQQNRLWMLYSDSIAPVDGRFNESEELYTAVQFINQHGGWNGKYQFHSIRSSNREEGREFMFRQLVRSFPESYPIISSGEDNFGYIRIVLQNGAVSEYERSLIILDQKNDIKSSGSLPGGKQLEKMIADYDKRYKIIAVIPAYRPVIAKDYVDLIPAWAVERDDGTFDFLK</sequence>
<dbReference type="CDD" id="cd15787">
    <property type="entry name" value="YycH_N"/>
    <property type="match status" value="1"/>
</dbReference>
<reference evidence="2" key="1">
    <citation type="submission" date="2023-12" db="EMBL/GenBank/DDBJ databases">
        <title>Fervidustalea candida gen. nov., sp. nov., a novel member of the family Paenibacillaceae isolated from a geothermal area.</title>
        <authorList>
            <person name="Li W.-J."/>
            <person name="Jiao J.-Y."/>
            <person name="Chen Y."/>
        </authorList>
    </citation>
    <scope>NUCLEOTIDE SEQUENCE</scope>
    <source>
        <strain evidence="2">SYSU GA230002</strain>
    </source>
</reference>
<dbReference type="Proteomes" id="UP001310386">
    <property type="component" value="Unassembled WGS sequence"/>
</dbReference>
<evidence type="ECO:0000313" key="2">
    <source>
        <dbReference type="EMBL" id="MEB3103207.1"/>
    </source>
</evidence>
<comment type="caution">
    <text evidence="2">The sequence shown here is derived from an EMBL/GenBank/DDBJ whole genome shotgun (WGS) entry which is preliminary data.</text>
</comment>
<dbReference type="InterPro" id="IPR009996">
    <property type="entry name" value="YycH"/>
</dbReference>
<evidence type="ECO:0000259" key="1">
    <source>
        <dbReference type="Pfam" id="PF07435"/>
    </source>
</evidence>
<gene>
    <name evidence="2" type="primary">yycH</name>
    <name evidence="2" type="ORF">VF724_16335</name>
</gene>